<name>A0AA97PS95_PYRO3</name>
<dbReference type="EMBL" id="JH793416">
    <property type="protein sequence ID" value="ELQ45049.1"/>
    <property type="molecule type" value="Genomic_DNA"/>
</dbReference>
<proteinExistence type="predicted"/>
<gene>
    <name evidence="1" type="ORF">OOU_Y34scaffold00022g37</name>
</gene>
<dbReference type="AlphaFoldDB" id="A0AA97PS95"/>
<reference evidence="1" key="1">
    <citation type="journal article" date="2012" name="PLoS Genet.">
        <title>Comparative analysis of the genomes of two field isolates of the rice blast fungus Magnaporthe oryzae.</title>
        <authorList>
            <person name="Xue M."/>
            <person name="Yang J."/>
            <person name="Li Z."/>
            <person name="Hu S."/>
            <person name="Yao N."/>
            <person name="Dean R.A."/>
            <person name="Zhao W."/>
            <person name="Shen M."/>
            <person name="Zhang H."/>
            <person name="Li C."/>
            <person name="Liu L."/>
            <person name="Cao L."/>
            <person name="Xu X."/>
            <person name="Xing Y."/>
            <person name="Hsiang T."/>
            <person name="Zhang Z."/>
            <person name="Xu J.R."/>
            <person name="Peng Y.L."/>
        </authorList>
    </citation>
    <scope>NUCLEOTIDE SEQUENCE</scope>
    <source>
        <strain evidence="1">Y34</strain>
    </source>
</reference>
<organism evidence="1">
    <name type="scientific">Pyricularia oryzae (strain Y34)</name>
    <name type="common">Rice blast fungus</name>
    <name type="synonym">Magnaporthe oryzae</name>
    <dbReference type="NCBI Taxonomy" id="1143189"/>
    <lineage>
        <taxon>Eukaryota</taxon>
        <taxon>Fungi</taxon>
        <taxon>Dikarya</taxon>
        <taxon>Ascomycota</taxon>
        <taxon>Pezizomycotina</taxon>
        <taxon>Sordariomycetes</taxon>
        <taxon>Sordariomycetidae</taxon>
        <taxon>Magnaporthales</taxon>
        <taxon>Pyriculariaceae</taxon>
        <taxon>Pyricularia</taxon>
    </lineage>
</organism>
<sequence length="38" mass="4101">MIHEKKCRVQVAAPKYGNALGLAFGDETLGVWAAGWDP</sequence>
<dbReference type="Proteomes" id="UP000011086">
    <property type="component" value="Unassembled WGS sequence"/>
</dbReference>
<evidence type="ECO:0000313" key="1">
    <source>
        <dbReference type="EMBL" id="ELQ45049.1"/>
    </source>
</evidence>
<protein>
    <submittedName>
        <fullName evidence="1">Uncharacterized protein</fullName>
    </submittedName>
</protein>
<accession>A0AA97PS95</accession>